<feature type="site" description="Electron transfer via tryptophanyl radical" evidence="9">
    <location>
        <position position="380"/>
    </location>
</feature>
<dbReference type="Gene3D" id="1.25.40.80">
    <property type="match status" value="1"/>
</dbReference>
<reference evidence="12 13" key="1">
    <citation type="submission" date="2017-05" db="EMBL/GenBank/DDBJ databases">
        <title>Vagococcus spp. assemblies.</title>
        <authorList>
            <person name="Gulvik C.A."/>
        </authorList>
    </citation>
    <scope>NUCLEOTIDE SEQUENCE [LARGE SCALE GENOMIC DNA]</scope>
    <source>
        <strain evidence="12 13">SS1714</strain>
    </source>
</reference>
<dbReference type="PANTHER" id="PTHR11455:SF9">
    <property type="entry name" value="CRYPTOCHROME CIRCADIAN CLOCK 5 ISOFORM X1"/>
    <property type="match status" value="1"/>
</dbReference>
<keyword evidence="5 8" id="KW-0274">FAD</keyword>
<dbReference type="SUPFAM" id="SSF52425">
    <property type="entry name" value="Cryptochrome/photolyase, N-terminal domain"/>
    <property type="match status" value="1"/>
</dbReference>
<feature type="site" description="Electron transfer via tryptophanyl radical" evidence="9">
    <location>
        <position position="304"/>
    </location>
</feature>
<dbReference type="PROSITE" id="PS51645">
    <property type="entry name" value="PHR_CRY_ALPHA_BETA"/>
    <property type="match status" value="1"/>
</dbReference>
<proteinExistence type="inferred from homology"/>
<comment type="caution">
    <text evidence="12">The sequence shown here is derived from an EMBL/GenBank/DDBJ whole genome shotgun (WGS) entry which is preliminary data.</text>
</comment>
<dbReference type="Pfam" id="PF00875">
    <property type="entry name" value="DNA_photolyase"/>
    <property type="match status" value="1"/>
</dbReference>
<dbReference type="PRINTS" id="PR00147">
    <property type="entry name" value="DNAPHOTLYASE"/>
</dbReference>
<feature type="binding site" evidence="8">
    <location>
        <begin position="237"/>
        <end position="241"/>
    </location>
    <ligand>
        <name>FAD</name>
        <dbReference type="ChEBI" id="CHEBI:57692"/>
    </ligand>
</feature>
<keyword evidence="12" id="KW-0456">Lyase</keyword>
<dbReference type="InterPro" id="IPR036155">
    <property type="entry name" value="Crypto/Photolyase_N_sf"/>
</dbReference>
<comment type="cofactor">
    <cofactor evidence="1">
        <name>(6R)-5,10-methylene-5,6,7,8-tetrahydrofolate</name>
        <dbReference type="ChEBI" id="CHEBI:15636"/>
    </cofactor>
</comment>
<keyword evidence="4 8" id="KW-0285">Flavoprotein</keyword>
<dbReference type="Gene3D" id="1.10.579.10">
    <property type="entry name" value="DNA Cyclobutane Dipyrimidine Photolyase, subunit A, domain 3"/>
    <property type="match status" value="1"/>
</dbReference>
<accession>A0A430B3U1</accession>
<feature type="binding site" evidence="8">
    <location>
        <begin position="273"/>
        <end position="280"/>
    </location>
    <ligand>
        <name>FAD</name>
        <dbReference type="ChEBI" id="CHEBI:57692"/>
    </ligand>
</feature>
<feature type="domain" description="Photolyase/cryptochrome alpha/beta" evidence="11">
    <location>
        <begin position="2"/>
        <end position="132"/>
    </location>
</feature>
<dbReference type="GO" id="GO:0009416">
    <property type="term" value="P:response to light stimulus"/>
    <property type="evidence" value="ECO:0007669"/>
    <property type="project" value="TreeGrafter"/>
</dbReference>
<feature type="binding site" evidence="8">
    <location>
        <begin position="370"/>
        <end position="372"/>
    </location>
    <ligand>
        <name>FAD</name>
        <dbReference type="ChEBI" id="CHEBI:57692"/>
    </ligand>
</feature>
<sequence>MATHMMWFRKDLRLEDNTALNYALTSLDKKDQLLCVFHLDEQQFRIGCHAHDYFFSTLNNFQKSAKEKGVFIYFLSGDLFSAFDNLKQQFPDWSDIYFNLDNRGYGLKRDLTALHFLESKEIRVTTFEENHLHQATEITKPDGSSYKKFTPYYKRWLSLSKPMFQPDFNIPNIKQIKQDSEFFKEGDKLFKKLLDLRQTDFSLEVGEERATERLNDFVLNQLDSYEQERDFPGIDGTSRLSSHLSTGSISIRKVFHACQAMPSSNGKDTFIKELAWRDFYHMIYHYHPDQYKEELIEKYRQLPWQTNEELFNQWKNGQTGYPIIDAAMRQLQQTGWMHNRLRMLVASFLTKDLLIDWRLGERYFAEQLIDYDAASNIGGWQWAASTGTDAVPYFRIFNPTTQGKKFDKDCLFIKTYLPELASLPAKFIHEPSTMSSKKQEEFQFQVGIDYPKPIVDHKLARAFALEWFK</sequence>
<evidence type="ECO:0000313" key="12">
    <source>
        <dbReference type="EMBL" id="RSU14911.1"/>
    </source>
</evidence>
<evidence type="ECO:0000259" key="11">
    <source>
        <dbReference type="PROSITE" id="PS51645"/>
    </source>
</evidence>
<comment type="similarity">
    <text evidence="10">Belongs to the DNA photolyase family.</text>
</comment>
<evidence type="ECO:0000256" key="3">
    <source>
        <dbReference type="ARBA" id="ARBA00014046"/>
    </source>
</evidence>
<dbReference type="PROSITE" id="PS00691">
    <property type="entry name" value="DNA_PHOTOLYASES_1_2"/>
    <property type="match status" value="1"/>
</dbReference>
<evidence type="ECO:0000256" key="9">
    <source>
        <dbReference type="PIRSR" id="PIRSR602081-2"/>
    </source>
</evidence>
<dbReference type="GO" id="GO:0071949">
    <property type="term" value="F:FAD binding"/>
    <property type="evidence" value="ECO:0007669"/>
    <property type="project" value="TreeGrafter"/>
</dbReference>
<protein>
    <recommendedName>
        <fullName evidence="3">Deoxyribodipyrimidine photo-lyase</fullName>
        <ecNumber evidence="2">4.1.99.3</ecNumber>
    </recommendedName>
</protein>
<dbReference type="Proteomes" id="UP000288028">
    <property type="component" value="Unassembled WGS sequence"/>
</dbReference>
<dbReference type="InterPro" id="IPR006050">
    <property type="entry name" value="DNA_photolyase_N"/>
</dbReference>
<gene>
    <name evidence="12" type="ORF">CBF28_07525</name>
</gene>
<keyword evidence="13" id="KW-1185">Reference proteome</keyword>
<evidence type="ECO:0000256" key="6">
    <source>
        <dbReference type="ARBA" id="ARBA00022991"/>
    </source>
</evidence>
<evidence type="ECO:0000256" key="7">
    <source>
        <dbReference type="ARBA" id="ARBA00033999"/>
    </source>
</evidence>
<evidence type="ECO:0000256" key="8">
    <source>
        <dbReference type="PIRSR" id="PIRSR602081-1"/>
    </source>
</evidence>
<keyword evidence="6 10" id="KW-0157">Chromophore</keyword>
<evidence type="ECO:0000256" key="5">
    <source>
        <dbReference type="ARBA" id="ARBA00022827"/>
    </source>
</evidence>
<organism evidence="12 13">
    <name type="scientific">Vagococcus carniphilus</name>
    <dbReference type="NCBI Taxonomy" id="218144"/>
    <lineage>
        <taxon>Bacteria</taxon>
        <taxon>Bacillati</taxon>
        <taxon>Bacillota</taxon>
        <taxon>Bacilli</taxon>
        <taxon>Lactobacillales</taxon>
        <taxon>Enterococcaceae</taxon>
        <taxon>Vagococcus</taxon>
    </lineage>
</organism>
<dbReference type="InterPro" id="IPR018394">
    <property type="entry name" value="DNA_photolyase_1_CS_C"/>
</dbReference>
<dbReference type="GO" id="GO:0000719">
    <property type="term" value="P:photoreactive repair"/>
    <property type="evidence" value="ECO:0007669"/>
    <property type="project" value="UniProtKB-ARBA"/>
</dbReference>
<name>A0A430B3U1_9ENTE</name>
<dbReference type="GeneID" id="95579568"/>
<evidence type="ECO:0000256" key="1">
    <source>
        <dbReference type="ARBA" id="ARBA00001932"/>
    </source>
</evidence>
<dbReference type="PROSITE" id="PS00394">
    <property type="entry name" value="DNA_PHOTOLYASES_1_1"/>
    <property type="match status" value="1"/>
</dbReference>
<feature type="site" description="Electron transfer via tryptophanyl radical" evidence="9">
    <location>
        <position position="357"/>
    </location>
</feature>
<dbReference type="FunFam" id="1.10.579.10:FF:000003">
    <property type="entry name" value="Deoxyribodipyrimidine photo-lyase"/>
    <property type="match status" value="1"/>
</dbReference>
<dbReference type="EMBL" id="NGKB01000006">
    <property type="protein sequence ID" value="RSU14911.1"/>
    <property type="molecule type" value="Genomic_DNA"/>
</dbReference>
<dbReference type="Pfam" id="PF03441">
    <property type="entry name" value="FAD_binding_7"/>
    <property type="match status" value="1"/>
</dbReference>
<dbReference type="InterPro" id="IPR036134">
    <property type="entry name" value="Crypto/Photolyase_FAD-like_sf"/>
</dbReference>
<evidence type="ECO:0000256" key="4">
    <source>
        <dbReference type="ARBA" id="ARBA00022630"/>
    </source>
</evidence>
<comment type="cofactor">
    <cofactor evidence="8">
        <name>FAD</name>
        <dbReference type="ChEBI" id="CHEBI:57692"/>
    </cofactor>
    <text evidence="8">Binds 1 FAD per subunit.</text>
</comment>
<dbReference type="GO" id="GO:0003904">
    <property type="term" value="F:deoxyribodipyrimidine photo-lyase activity"/>
    <property type="evidence" value="ECO:0007669"/>
    <property type="project" value="UniProtKB-EC"/>
</dbReference>
<dbReference type="InterPro" id="IPR014729">
    <property type="entry name" value="Rossmann-like_a/b/a_fold"/>
</dbReference>
<dbReference type="SUPFAM" id="SSF48173">
    <property type="entry name" value="Cryptochrome/photolyase FAD-binding domain"/>
    <property type="match status" value="1"/>
</dbReference>
<dbReference type="PANTHER" id="PTHR11455">
    <property type="entry name" value="CRYPTOCHROME"/>
    <property type="match status" value="1"/>
</dbReference>
<dbReference type="RefSeq" id="WP_126793602.1">
    <property type="nucleotide sequence ID" value="NZ_CP060720.1"/>
</dbReference>
<dbReference type="EC" id="4.1.99.3" evidence="2"/>
<comment type="catalytic activity">
    <reaction evidence="7">
        <text>cyclobutadipyrimidine (in DNA) = 2 pyrimidine residues (in DNA).</text>
        <dbReference type="EC" id="4.1.99.3"/>
    </reaction>
</comment>
<dbReference type="InterPro" id="IPR002081">
    <property type="entry name" value="Cryptochrome/DNA_photolyase_1"/>
</dbReference>
<evidence type="ECO:0000256" key="10">
    <source>
        <dbReference type="RuleBase" id="RU004182"/>
    </source>
</evidence>
<feature type="binding site" evidence="8">
    <location>
        <position position="270"/>
    </location>
    <ligand>
        <name>FAD</name>
        <dbReference type="ChEBI" id="CHEBI:57692"/>
    </ligand>
</feature>
<dbReference type="InterPro" id="IPR005101">
    <property type="entry name" value="Cryptochr/Photolyase_FAD-bd"/>
</dbReference>
<evidence type="ECO:0000256" key="2">
    <source>
        <dbReference type="ARBA" id="ARBA00013149"/>
    </source>
</evidence>
<dbReference type="GO" id="GO:0003677">
    <property type="term" value="F:DNA binding"/>
    <property type="evidence" value="ECO:0007669"/>
    <property type="project" value="TreeGrafter"/>
</dbReference>
<dbReference type="OrthoDB" id="9772484at2"/>
<evidence type="ECO:0000313" key="13">
    <source>
        <dbReference type="Proteomes" id="UP000288028"/>
    </source>
</evidence>
<dbReference type="Gene3D" id="3.40.50.620">
    <property type="entry name" value="HUPs"/>
    <property type="match status" value="1"/>
</dbReference>
<feature type="binding site" evidence="8">
    <location>
        <position position="225"/>
    </location>
    <ligand>
        <name>FAD</name>
        <dbReference type="ChEBI" id="CHEBI:57692"/>
    </ligand>
</feature>
<dbReference type="AlphaFoldDB" id="A0A430B3U1"/>